<dbReference type="GO" id="GO:0003824">
    <property type="term" value="F:catalytic activity"/>
    <property type="evidence" value="ECO:0007669"/>
    <property type="project" value="InterPro"/>
</dbReference>
<dbReference type="Pfam" id="PF03372">
    <property type="entry name" value="Exo_endo_phos"/>
    <property type="match status" value="1"/>
</dbReference>
<dbReference type="Gene3D" id="3.60.10.10">
    <property type="entry name" value="Endonuclease/exonuclease/phosphatase"/>
    <property type="match status" value="1"/>
</dbReference>
<protein>
    <recommendedName>
        <fullName evidence="1">Endonuclease/exonuclease/phosphatase domain-containing protein</fullName>
    </recommendedName>
</protein>
<evidence type="ECO:0000313" key="3">
    <source>
        <dbReference type="Proteomes" id="UP001286313"/>
    </source>
</evidence>
<dbReference type="AlphaFoldDB" id="A0AAE1EKM0"/>
<reference evidence="2" key="1">
    <citation type="submission" date="2023-10" db="EMBL/GenBank/DDBJ databases">
        <title>Genome assemblies of two species of porcelain crab, Petrolisthes cinctipes and Petrolisthes manimaculis (Anomura: Porcellanidae).</title>
        <authorList>
            <person name="Angst P."/>
        </authorList>
    </citation>
    <scope>NUCLEOTIDE SEQUENCE</scope>
    <source>
        <strain evidence="2">PB745_01</strain>
        <tissue evidence="2">Gill</tissue>
    </source>
</reference>
<dbReference type="Proteomes" id="UP001286313">
    <property type="component" value="Unassembled WGS sequence"/>
</dbReference>
<feature type="domain" description="Endonuclease/exonuclease/phosphatase" evidence="1">
    <location>
        <begin position="6"/>
        <end position="159"/>
    </location>
</feature>
<accession>A0AAE1EKM0</accession>
<dbReference type="SUPFAM" id="SSF56219">
    <property type="entry name" value="DNase I-like"/>
    <property type="match status" value="1"/>
</dbReference>
<dbReference type="PANTHER" id="PTHR33395">
    <property type="entry name" value="TRANSCRIPTASE, PUTATIVE-RELATED-RELATED"/>
    <property type="match status" value="1"/>
</dbReference>
<proteinExistence type="predicted"/>
<keyword evidence="3" id="KW-1185">Reference proteome</keyword>
<organism evidence="2 3">
    <name type="scientific">Petrolisthes cinctipes</name>
    <name type="common">Flat porcelain crab</name>
    <dbReference type="NCBI Taxonomy" id="88211"/>
    <lineage>
        <taxon>Eukaryota</taxon>
        <taxon>Metazoa</taxon>
        <taxon>Ecdysozoa</taxon>
        <taxon>Arthropoda</taxon>
        <taxon>Crustacea</taxon>
        <taxon>Multicrustacea</taxon>
        <taxon>Malacostraca</taxon>
        <taxon>Eumalacostraca</taxon>
        <taxon>Eucarida</taxon>
        <taxon>Decapoda</taxon>
        <taxon>Pleocyemata</taxon>
        <taxon>Anomura</taxon>
        <taxon>Galatheoidea</taxon>
        <taxon>Porcellanidae</taxon>
        <taxon>Petrolisthes</taxon>
    </lineage>
</organism>
<sequence>MKPTHTRPRRLVTVVVEEDPDIIFLTETKCNPEITTLFNTDRFTIVRKDRPYQNAPGGGVAVVVRKHLVVSEDSVVSLVGHDAQETVWCEVRNMEGKDLLLGAIYRPPSSPLENNDGICDLLKMSEEVTRNKQLLVCGDFNYGNIMWEENRVENGSQGYGQAMHFLETINDHYWTQNITDWTHLRDDDNPLNSPEQTVRLIISDTWHLLAGASMQLSVLH</sequence>
<evidence type="ECO:0000259" key="1">
    <source>
        <dbReference type="Pfam" id="PF03372"/>
    </source>
</evidence>
<dbReference type="InterPro" id="IPR005135">
    <property type="entry name" value="Endo/exonuclease/phosphatase"/>
</dbReference>
<dbReference type="InterPro" id="IPR036691">
    <property type="entry name" value="Endo/exonu/phosph_ase_sf"/>
</dbReference>
<name>A0AAE1EKM0_PETCI</name>
<evidence type="ECO:0000313" key="2">
    <source>
        <dbReference type="EMBL" id="KAK3855373.1"/>
    </source>
</evidence>
<dbReference type="PANTHER" id="PTHR33395:SF22">
    <property type="entry name" value="REVERSE TRANSCRIPTASE DOMAIN-CONTAINING PROTEIN"/>
    <property type="match status" value="1"/>
</dbReference>
<comment type="caution">
    <text evidence="2">The sequence shown here is derived from an EMBL/GenBank/DDBJ whole genome shotgun (WGS) entry which is preliminary data.</text>
</comment>
<dbReference type="EMBL" id="JAWQEG010006246">
    <property type="protein sequence ID" value="KAK3855373.1"/>
    <property type="molecule type" value="Genomic_DNA"/>
</dbReference>
<gene>
    <name evidence="2" type="ORF">Pcinc_038222</name>
</gene>